<accession>A0A2N0AIG6</accession>
<evidence type="ECO:0000256" key="4">
    <source>
        <dbReference type="ARBA" id="ARBA00022723"/>
    </source>
</evidence>
<evidence type="ECO:0000256" key="6">
    <source>
        <dbReference type="ARBA" id="ARBA00022741"/>
    </source>
</evidence>
<protein>
    <submittedName>
        <fullName evidence="10">cAMP/cGMP-dependent 3',5'-cyclic-AMP/GMP phosphodiesterase</fullName>
    </submittedName>
</protein>
<keyword evidence="3" id="KW-0963">Cytoplasm</keyword>
<gene>
    <name evidence="10" type="ORF">CH364_12005</name>
</gene>
<dbReference type="PANTHER" id="PTHR11635">
    <property type="entry name" value="CAMP-DEPENDENT PROTEIN KINASE REGULATORY CHAIN"/>
    <property type="match status" value="1"/>
</dbReference>
<dbReference type="Gene3D" id="2.60.120.10">
    <property type="entry name" value="Jelly Rolls"/>
    <property type="match status" value="2"/>
</dbReference>
<feature type="domain" description="Cyclic nucleotide-binding" evidence="9">
    <location>
        <begin position="603"/>
        <end position="717"/>
    </location>
</feature>
<dbReference type="InterPro" id="IPR018488">
    <property type="entry name" value="cNMP-bd_CS"/>
</dbReference>
<keyword evidence="4" id="KW-0479">Metal-binding</keyword>
<evidence type="ECO:0000259" key="9">
    <source>
        <dbReference type="PROSITE" id="PS50042"/>
    </source>
</evidence>
<dbReference type="InterPro" id="IPR000595">
    <property type="entry name" value="cNMP-bd_dom"/>
</dbReference>
<dbReference type="GO" id="GO:0030552">
    <property type="term" value="F:cAMP binding"/>
    <property type="evidence" value="ECO:0007669"/>
    <property type="project" value="TreeGrafter"/>
</dbReference>
<evidence type="ECO:0000313" key="11">
    <source>
        <dbReference type="Proteomes" id="UP000232145"/>
    </source>
</evidence>
<evidence type="ECO:0000256" key="1">
    <source>
        <dbReference type="ARBA" id="ARBA00001946"/>
    </source>
</evidence>
<comment type="subcellular location">
    <subcellularLocation>
        <location evidence="2">Cytoplasm</location>
    </subcellularLocation>
</comment>
<dbReference type="CDD" id="cd00038">
    <property type="entry name" value="CAP_ED"/>
    <property type="match status" value="2"/>
</dbReference>
<dbReference type="GO" id="GO:0016787">
    <property type="term" value="F:hydrolase activity"/>
    <property type="evidence" value="ECO:0007669"/>
    <property type="project" value="UniProtKB-KW"/>
</dbReference>
<dbReference type="InterPro" id="IPR050503">
    <property type="entry name" value="cAMP-dep_PK_reg_su-like"/>
</dbReference>
<dbReference type="PROSITE" id="PS00888">
    <property type="entry name" value="CNMP_BINDING_1"/>
    <property type="match status" value="1"/>
</dbReference>
<dbReference type="RefSeq" id="WP_100744648.1">
    <property type="nucleotide sequence ID" value="NZ_NPDW01000002.1"/>
</dbReference>
<keyword evidence="5" id="KW-0677">Repeat</keyword>
<dbReference type="AlphaFoldDB" id="A0A2N0AIG6"/>
<dbReference type="Pfam" id="PF23023">
    <property type="entry name" value="Anti-Pycsar_Apyc1"/>
    <property type="match status" value="1"/>
</dbReference>
<evidence type="ECO:0000256" key="3">
    <source>
        <dbReference type="ARBA" id="ARBA00022490"/>
    </source>
</evidence>
<keyword evidence="7" id="KW-0378">Hydrolase</keyword>
<comment type="cofactor">
    <cofactor evidence="1">
        <name>Mg(2+)</name>
        <dbReference type="ChEBI" id="CHEBI:18420"/>
    </cofactor>
</comment>
<dbReference type="PROSITE" id="PS50042">
    <property type="entry name" value="CNMP_BINDING_3"/>
    <property type="match status" value="2"/>
</dbReference>
<dbReference type="CDD" id="cd07738">
    <property type="entry name" value="DdPDE5-like_MBL-fold"/>
    <property type="match status" value="1"/>
</dbReference>
<dbReference type="GO" id="GO:0005829">
    <property type="term" value="C:cytosol"/>
    <property type="evidence" value="ECO:0007669"/>
    <property type="project" value="TreeGrafter"/>
</dbReference>
<dbReference type="GO" id="GO:0005952">
    <property type="term" value="C:cAMP-dependent protein kinase complex"/>
    <property type="evidence" value="ECO:0007669"/>
    <property type="project" value="InterPro"/>
</dbReference>
<keyword evidence="11" id="KW-1185">Reference proteome</keyword>
<dbReference type="OrthoDB" id="9803916at2"/>
<dbReference type="Pfam" id="PF00027">
    <property type="entry name" value="cNMP_binding"/>
    <property type="match status" value="2"/>
</dbReference>
<dbReference type="SUPFAM" id="SSF56281">
    <property type="entry name" value="Metallo-hydrolase/oxidoreductase"/>
    <property type="match status" value="1"/>
</dbReference>
<dbReference type="GO" id="GO:0004862">
    <property type="term" value="F:cAMP-dependent protein kinase inhibitor activity"/>
    <property type="evidence" value="ECO:0007669"/>
    <property type="project" value="TreeGrafter"/>
</dbReference>
<dbReference type="InterPro" id="IPR018490">
    <property type="entry name" value="cNMP-bd_dom_sf"/>
</dbReference>
<name>A0A2N0AIG6_9LEPT</name>
<keyword evidence="8" id="KW-0460">Magnesium</keyword>
<proteinExistence type="predicted"/>
<evidence type="ECO:0000256" key="5">
    <source>
        <dbReference type="ARBA" id="ARBA00022737"/>
    </source>
</evidence>
<evidence type="ECO:0000256" key="2">
    <source>
        <dbReference type="ARBA" id="ARBA00004496"/>
    </source>
</evidence>
<evidence type="ECO:0000256" key="7">
    <source>
        <dbReference type="ARBA" id="ARBA00022801"/>
    </source>
</evidence>
<dbReference type="PANTHER" id="PTHR11635:SF152">
    <property type="entry name" value="CAMP-DEPENDENT PROTEIN KINASE TYPE I REGULATORY SUBUNIT-RELATED"/>
    <property type="match status" value="1"/>
</dbReference>
<dbReference type="InterPro" id="IPR014710">
    <property type="entry name" value="RmlC-like_jellyroll"/>
</dbReference>
<organism evidence="10 11">
    <name type="scientific">Leptospira harrisiae</name>
    <dbReference type="NCBI Taxonomy" id="2023189"/>
    <lineage>
        <taxon>Bacteria</taxon>
        <taxon>Pseudomonadati</taxon>
        <taxon>Spirochaetota</taxon>
        <taxon>Spirochaetia</taxon>
        <taxon>Leptospirales</taxon>
        <taxon>Leptospiraceae</taxon>
        <taxon>Leptospira</taxon>
    </lineage>
</organism>
<evidence type="ECO:0000256" key="8">
    <source>
        <dbReference type="ARBA" id="ARBA00022842"/>
    </source>
</evidence>
<dbReference type="InterPro" id="IPR036866">
    <property type="entry name" value="RibonucZ/Hydroxyglut_hydro"/>
</dbReference>
<dbReference type="GO" id="GO:0034236">
    <property type="term" value="F:protein kinase A catalytic subunit binding"/>
    <property type="evidence" value="ECO:0007669"/>
    <property type="project" value="TreeGrafter"/>
</dbReference>
<keyword evidence="6" id="KW-0547">Nucleotide-binding</keyword>
<dbReference type="SMART" id="SM00100">
    <property type="entry name" value="cNMP"/>
    <property type="match status" value="2"/>
</dbReference>
<dbReference type="EMBL" id="NPDX01000003">
    <property type="protein sequence ID" value="PJZ84070.1"/>
    <property type="molecule type" value="Genomic_DNA"/>
</dbReference>
<dbReference type="Gene3D" id="3.60.15.10">
    <property type="entry name" value="Ribonuclease Z/Hydroxyacylglutathione hydrolase-like"/>
    <property type="match status" value="1"/>
</dbReference>
<feature type="domain" description="Cyclic nucleotide-binding" evidence="9">
    <location>
        <begin position="473"/>
        <end position="574"/>
    </location>
</feature>
<dbReference type="FunFam" id="3.60.15.10:FF:000029">
    <property type="entry name" value="Cyclic nucleotide-binding domain protein"/>
    <property type="match status" value="1"/>
</dbReference>
<dbReference type="PROSITE" id="PS00889">
    <property type="entry name" value="CNMP_BINDING_2"/>
    <property type="match status" value="1"/>
</dbReference>
<dbReference type="Proteomes" id="UP000232145">
    <property type="component" value="Unassembled WGS sequence"/>
</dbReference>
<comment type="caution">
    <text evidence="10">The sequence shown here is derived from an EMBL/GenBank/DDBJ whole genome shotgun (WGS) entry which is preliminary data.</text>
</comment>
<dbReference type="SUPFAM" id="SSF51206">
    <property type="entry name" value="cAMP-binding domain-like"/>
    <property type="match status" value="2"/>
</dbReference>
<sequence length="717" mass="81655">MVSSEPNGFTALPRGGYLVDTSEGYIQIGSPPETIKDTMGLEKKTPLVFVLPNKFFHVEKGISIAELEFPIYFNFFFRGGKKTFIVCSAEQKEQLTIVLGESLMGPQELNLASEFIDGTASFGFPDIKAEMAHFRSYKTMEEVVEFVLFDEHHKAKFGKITIEQLPSNEFLIVDGDKQIKTPGEVDFHVKYDIGKRLEEPFQPPLIGITCLGPSHGFDPTDNTSGFIIWLNGQGIMVDPPVNSTEWLRESNVNPKFINSIILTHCHADHDAGTFQKILEESKITIYATATVMESFLKKYCSLTKIPRREITDLFDFIPVVIGRPTIINGGEFYFHYALHSIPSVGFEFFFQDQSFYYTSDHLNDPDAFEEMYKKGVFPESRYQFLKDFPWDRKIIYHEAGVPPLHTKISYLASLPEEVQKRITVYHIAAKDMPEGNHLTLAKFGIENTLYPEITPPKHQEAFQLLEILSQIDIFSGFPIEKAKEFLQIVKEEKFRRGEQIIKKGTHGDRFFIIASGNVRFEGLSGDPTAVKRYGTYEYFGEASLILDTARQADVYAETDVLALTIEKTRFFQFIRGSKLHENLTKLNSIRETNTWKTLTESQTFRGLTSYQVTQLELILKLETVKKEAALIEEGQTFHNAFIVRSGTVVVMQNHKTIRELGAGDFVGEIYSLTKNLPSNFSFVAWPGTELYVLSEEDAIQYIKKNPGVYMKLNTVYN</sequence>
<dbReference type="GO" id="GO:0046872">
    <property type="term" value="F:metal ion binding"/>
    <property type="evidence" value="ECO:0007669"/>
    <property type="project" value="UniProtKB-KW"/>
</dbReference>
<evidence type="ECO:0000313" key="10">
    <source>
        <dbReference type="EMBL" id="PJZ84070.1"/>
    </source>
</evidence>
<reference evidence="10 11" key="1">
    <citation type="submission" date="2017-07" db="EMBL/GenBank/DDBJ databases">
        <title>Leptospira spp. isolated from tropical soils.</title>
        <authorList>
            <person name="Thibeaux R."/>
            <person name="Iraola G."/>
            <person name="Ferres I."/>
            <person name="Bierque E."/>
            <person name="Girault D."/>
            <person name="Soupe-Gilbert M.-E."/>
            <person name="Picardeau M."/>
            <person name="Goarant C."/>
        </authorList>
    </citation>
    <scope>NUCLEOTIDE SEQUENCE [LARGE SCALE GENOMIC DNA]</scope>
    <source>
        <strain evidence="10 11">FH2-B-A1</strain>
    </source>
</reference>